<comment type="subunit">
    <text evidence="5">Binds ribosomal protein uS19.</text>
</comment>
<protein>
    <recommendedName>
        <fullName evidence="5">Ribosome maturation factor RimM</fullName>
    </recommendedName>
</protein>
<dbReference type="NCBIfam" id="TIGR02273">
    <property type="entry name" value="16S_RimM"/>
    <property type="match status" value="1"/>
</dbReference>
<dbReference type="Pfam" id="PF24986">
    <property type="entry name" value="PRC_RimM"/>
    <property type="match status" value="1"/>
</dbReference>
<evidence type="ECO:0000256" key="1">
    <source>
        <dbReference type="ARBA" id="ARBA00022490"/>
    </source>
</evidence>
<dbReference type="GO" id="GO:0043022">
    <property type="term" value="F:ribosome binding"/>
    <property type="evidence" value="ECO:0007669"/>
    <property type="project" value="InterPro"/>
</dbReference>
<dbReference type="EMBL" id="CP001678">
    <property type="protein sequence ID" value="ACT58217.1"/>
    <property type="molecule type" value="Genomic_DNA"/>
</dbReference>
<sequence length="193" mass="21750">MRDEQSKASLDLVVVAQIGGAHGVRGHVRVRSFTVVAEDCFAYGPLLDENGDVIFTAKSYQENKDGFVVWPVENRQREEWMAMKGVLLHVPRNALPEPEEDEFYFEDLIGSKVVHEDGRELGQVLNVHNFGADDLLELKSPHGTDYMLPFTLEIIPKVDVKAQLLTAKPEEQYLPDALRIDEPDDDEADTSED</sequence>
<dbReference type="Proteomes" id="UP000002745">
    <property type="component" value="Chromosome"/>
</dbReference>
<dbReference type="eggNOG" id="COG0806">
    <property type="taxonomic scope" value="Bacteria"/>
</dbReference>
<dbReference type="InterPro" id="IPR009000">
    <property type="entry name" value="Transl_B-barrel_sf"/>
</dbReference>
<proteinExistence type="inferred from homology"/>
<keyword evidence="4 5" id="KW-0143">Chaperone</keyword>
<dbReference type="GO" id="GO:0042274">
    <property type="term" value="P:ribosomal small subunit biogenesis"/>
    <property type="evidence" value="ECO:0007669"/>
    <property type="project" value="UniProtKB-UniRule"/>
</dbReference>
<evidence type="ECO:0000256" key="4">
    <source>
        <dbReference type="ARBA" id="ARBA00023186"/>
    </source>
</evidence>
<dbReference type="STRING" id="582402.Hbal_0515"/>
<keyword evidence="1 5" id="KW-0963">Cytoplasm</keyword>
<dbReference type="RefSeq" id="WP_015826367.1">
    <property type="nucleotide sequence ID" value="NC_012982.1"/>
</dbReference>
<dbReference type="KEGG" id="hba:Hbal_0515"/>
<dbReference type="SUPFAM" id="SSF50447">
    <property type="entry name" value="Translation proteins"/>
    <property type="match status" value="1"/>
</dbReference>
<dbReference type="InterPro" id="IPR011961">
    <property type="entry name" value="RimM"/>
</dbReference>
<comment type="function">
    <text evidence="5">An accessory protein needed during the final step in the assembly of 30S ribosomal subunit, possibly for assembly of the head region. Essential for efficient processing of 16S rRNA. May be needed both before and after RbfA during the maturation of 16S rRNA. It has affinity for free ribosomal 30S subunits but not for 70S ribosomes.</text>
</comment>
<feature type="region of interest" description="Disordered" evidence="6">
    <location>
        <begin position="172"/>
        <end position="193"/>
    </location>
</feature>
<comment type="similarity">
    <text evidence="5">Belongs to the RimM family.</text>
</comment>
<evidence type="ECO:0000259" key="8">
    <source>
        <dbReference type="Pfam" id="PF24986"/>
    </source>
</evidence>
<dbReference type="SUPFAM" id="SSF50346">
    <property type="entry name" value="PRC-barrel domain"/>
    <property type="match status" value="1"/>
</dbReference>
<dbReference type="PANTHER" id="PTHR33692">
    <property type="entry name" value="RIBOSOME MATURATION FACTOR RIMM"/>
    <property type="match status" value="1"/>
</dbReference>
<dbReference type="Pfam" id="PF01782">
    <property type="entry name" value="RimM"/>
    <property type="match status" value="1"/>
</dbReference>
<dbReference type="HOGENOM" id="CLU_077636_0_1_5"/>
<evidence type="ECO:0000256" key="5">
    <source>
        <dbReference type="HAMAP-Rule" id="MF_00014"/>
    </source>
</evidence>
<feature type="compositionally biased region" description="Acidic residues" evidence="6">
    <location>
        <begin position="182"/>
        <end position="193"/>
    </location>
</feature>
<dbReference type="PANTHER" id="PTHR33692:SF1">
    <property type="entry name" value="RIBOSOME MATURATION FACTOR RIMM"/>
    <property type="match status" value="1"/>
</dbReference>
<evidence type="ECO:0000256" key="3">
    <source>
        <dbReference type="ARBA" id="ARBA00022552"/>
    </source>
</evidence>
<feature type="domain" description="RimM N-terminal" evidence="7">
    <location>
        <begin position="14"/>
        <end position="93"/>
    </location>
</feature>
<evidence type="ECO:0000256" key="2">
    <source>
        <dbReference type="ARBA" id="ARBA00022517"/>
    </source>
</evidence>
<dbReference type="InterPro" id="IPR002676">
    <property type="entry name" value="RimM_N"/>
</dbReference>
<evidence type="ECO:0000256" key="6">
    <source>
        <dbReference type="SAM" id="MobiDB-lite"/>
    </source>
</evidence>
<comment type="subcellular location">
    <subcellularLocation>
        <location evidence="5">Cytoplasm</location>
    </subcellularLocation>
</comment>
<dbReference type="InterPro" id="IPR056792">
    <property type="entry name" value="PRC_RimM"/>
</dbReference>
<dbReference type="GO" id="GO:0005737">
    <property type="term" value="C:cytoplasm"/>
    <property type="evidence" value="ECO:0007669"/>
    <property type="project" value="UniProtKB-SubCell"/>
</dbReference>
<name>C6XN47_HIRBI</name>
<keyword evidence="3 5" id="KW-0698">rRNA processing</keyword>
<dbReference type="HAMAP" id="MF_00014">
    <property type="entry name" value="Ribosome_mat_RimM"/>
    <property type="match status" value="1"/>
</dbReference>
<dbReference type="GO" id="GO:0006364">
    <property type="term" value="P:rRNA processing"/>
    <property type="evidence" value="ECO:0007669"/>
    <property type="project" value="UniProtKB-UniRule"/>
</dbReference>
<evidence type="ECO:0000313" key="9">
    <source>
        <dbReference type="EMBL" id="ACT58217.1"/>
    </source>
</evidence>
<feature type="domain" description="Ribosome maturation factor RimM PRC barrel" evidence="8">
    <location>
        <begin position="106"/>
        <end position="171"/>
    </location>
</feature>
<dbReference type="Gene3D" id="2.30.30.240">
    <property type="entry name" value="PRC-barrel domain"/>
    <property type="match status" value="1"/>
</dbReference>
<evidence type="ECO:0000313" key="10">
    <source>
        <dbReference type="Proteomes" id="UP000002745"/>
    </source>
</evidence>
<dbReference type="InterPro" id="IPR036976">
    <property type="entry name" value="RimM_N_sf"/>
</dbReference>
<organism evidence="9 10">
    <name type="scientific">Hirschia baltica (strain ATCC 49814 / DSM 5838 / IFAM 1418)</name>
    <dbReference type="NCBI Taxonomy" id="582402"/>
    <lineage>
        <taxon>Bacteria</taxon>
        <taxon>Pseudomonadati</taxon>
        <taxon>Pseudomonadota</taxon>
        <taxon>Alphaproteobacteria</taxon>
        <taxon>Hyphomonadales</taxon>
        <taxon>Hyphomonadaceae</taxon>
        <taxon>Hirschia</taxon>
    </lineage>
</organism>
<dbReference type="OrthoDB" id="9788191at2"/>
<dbReference type="AlphaFoldDB" id="C6XN47"/>
<comment type="domain">
    <text evidence="5">The PRC barrel domain binds ribosomal protein uS19.</text>
</comment>
<accession>C6XN47</accession>
<dbReference type="InterPro" id="IPR011033">
    <property type="entry name" value="PRC_barrel-like_sf"/>
</dbReference>
<evidence type="ECO:0000259" key="7">
    <source>
        <dbReference type="Pfam" id="PF01782"/>
    </source>
</evidence>
<gene>
    <name evidence="5" type="primary">rimM</name>
    <name evidence="9" type="ordered locus">Hbal_0515</name>
</gene>
<keyword evidence="2 5" id="KW-0690">Ribosome biogenesis</keyword>
<reference evidence="10" key="1">
    <citation type="journal article" date="2011" name="J. Bacteriol.">
        <title>Genome sequences of eight morphologically diverse alphaproteobacteria.</title>
        <authorList>
            <consortium name="US DOE Joint Genome Institute"/>
            <person name="Brown P.J."/>
            <person name="Kysela D.T."/>
            <person name="Buechlein A."/>
            <person name="Hemmerich C."/>
            <person name="Brun Y.V."/>
        </authorList>
    </citation>
    <scope>NUCLEOTIDE SEQUENCE [LARGE SCALE GENOMIC DNA]</scope>
    <source>
        <strain evidence="10">ATCC 49814 / DSM 5838 / IFAM 1418</strain>
    </source>
</reference>
<keyword evidence="10" id="KW-1185">Reference proteome</keyword>
<dbReference type="GO" id="GO:0005840">
    <property type="term" value="C:ribosome"/>
    <property type="evidence" value="ECO:0007669"/>
    <property type="project" value="InterPro"/>
</dbReference>
<dbReference type="Gene3D" id="2.40.30.60">
    <property type="entry name" value="RimM"/>
    <property type="match status" value="1"/>
</dbReference>